<comment type="caution">
    <text evidence="6">The sequence shown here is derived from an EMBL/GenBank/DDBJ whole genome shotgun (WGS) entry which is preliminary data.</text>
</comment>
<evidence type="ECO:0000256" key="4">
    <source>
        <dbReference type="SAM" id="MobiDB-lite"/>
    </source>
</evidence>
<proteinExistence type="inferred from homology"/>
<reference evidence="6 7" key="1">
    <citation type="submission" date="2022-01" db="EMBL/GenBank/DDBJ databases">
        <title>A high-quality chromosome-level genome assembly of rohu carp, Labeo rohita.</title>
        <authorList>
            <person name="Arick M.A. II"/>
            <person name="Hsu C.-Y."/>
            <person name="Magbanua Z."/>
            <person name="Pechanova O."/>
            <person name="Grover C."/>
            <person name="Miller E."/>
            <person name="Thrash A."/>
            <person name="Ezzel L."/>
            <person name="Alam S."/>
            <person name="Benzie J."/>
            <person name="Hamilton M."/>
            <person name="Karsi A."/>
            <person name="Lawrence M.L."/>
            <person name="Peterson D.G."/>
        </authorList>
    </citation>
    <scope>NUCLEOTIDE SEQUENCE [LARGE SCALE GENOMIC DNA]</scope>
    <source>
        <strain evidence="7">BAU-BD-2019</strain>
        <tissue evidence="6">Blood</tissue>
    </source>
</reference>
<evidence type="ECO:0000313" key="6">
    <source>
        <dbReference type="EMBL" id="KAI2655419.1"/>
    </source>
</evidence>
<dbReference type="InterPro" id="IPR036034">
    <property type="entry name" value="PDZ_sf"/>
</dbReference>
<keyword evidence="3" id="KW-0963">Cytoplasm</keyword>
<dbReference type="Gene3D" id="2.30.42.10">
    <property type="match status" value="1"/>
</dbReference>
<accession>A0ABQ8LXN8</accession>
<dbReference type="Pfam" id="PF00595">
    <property type="entry name" value="PDZ"/>
    <property type="match status" value="1"/>
</dbReference>
<dbReference type="InterPro" id="IPR015482">
    <property type="entry name" value="Syntrophin"/>
</dbReference>
<name>A0ABQ8LXN8_LABRO</name>
<comment type="subcellular location">
    <subcellularLocation>
        <location evidence="1">Cytoplasm</location>
        <location evidence="1">Cytoskeleton</location>
    </subcellularLocation>
</comment>
<sequence>MAVCGNRVQKSVYLEVLVRERWHAVLASLGDESLTLSCEESATDTSVNLNGITTNGSYDQPDPTNSPKAGVRTPFTDSQVPEAIANRKRCVKVIKQEVGGLGISIKGGKENKMPILISKIFKGLAADQTQALYVGDAILSVNGINLRDATHDEAVQVLKKAGREVMLEGKDGRRARKLFPGKPTKWHRRDLLDQDKPG</sequence>
<dbReference type="Proteomes" id="UP000830375">
    <property type="component" value="Unassembled WGS sequence"/>
</dbReference>
<protein>
    <submittedName>
        <fullName evidence="6">Beta-1-syntrophin</fullName>
    </submittedName>
</protein>
<evidence type="ECO:0000256" key="3">
    <source>
        <dbReference type="ARBA" id="ARBA00023212"/>
    </source>
</evidence>
<evidence type="ECO:0000256" key="2">
    <source>
        <dbReference type="ARBA" id="ARBA00010798"/>
    </source>
</evidence>
<organism evidence="6 7">
    <name type="scientific">Labeo rohita</name>
    <name type="common">Indian major carp</name>
    <name type="synonym">Cyprinus rohita</name>
    <dbReference type="NCBI Taxonomy" id="84645"/>
    <lineage>
        <taxon>Eukaryota</taxon>
        <taxon>Metazoa</taxon>
        <taxon>Chordata</taxon>
        <taxon>Craniata</taxon>
        <taxon>Vertebrata</taxon>
        <taxon>Euteleostomi</taxon>
        <taxon>Actinopterygii</taxon>
        <taxon>Neopterygii</taxon>
        <taxon>Teleostei</taxon>
        <taxon>Ostariophysi</taxon>
        <taxon>Cypriniformes</taxon>
        <taxon>Cyprinidae</taxon>
        <taxon>Labeoninae</taxon>
        <taxon>Labeonini</taxon>
        <taxon>Labeo</taxon>
    </lineage>
</organism>
<dbReference type="CDD" id="cd06801">
    <property type="entry name" value="PDZ_syntrophin-like"/>
    <property type="match status" value="1"/>
</dbReference>
<gene>
    <name evidence="6" type="ORF">H4Q32_017815</name>
</gene>
<evidence type="ECO:0000256" key="1">
    <source>
        <dbReference type="ARBA" id="ARBA00004245"/>
    </source>
</evidence>
<keyword evidence="7" id="KW-1185">Reference proteome</keyword>
<feature type="compositionally biased region" description="Polar residues" evidence="4">
    <location>
        <begin position="49"/>
        <end position="67"/>
    </location>
</feature>
<comment type="similarity">
    <text evidence="2">Belongs to the syntrophin family.</text>
</comment>
<dbReference type="PANTHER" id="PTHR10554:SF11">
    <property type="entry name" value="BETA-1-SYNTROPHIN"/>
    <property type="match status" value="1"/>
</dbReference>
<dbReference type="PANTHER" id="PTHR10554">
    <property type="entry name" value="SYNTROPHIN"/>
    <property type="match status" value="1"/>
</dbReference>
<feature type="region of interest" description="Disordered" evidence="4">
    <location>
        <begin position="49"/>
        <end position="75"/>
    </location>
</feature>
<dbReference type="SMART" id="SM00228">
    <property type="entry name" value="PDZ"/>
    <property type="match status" value="1"/>
</dbReference>
<dbReference type="PROSITE" id="PS50106">
    <property type="entry name" value="PDZ"/>
    <property type="match status" value="1"/>
</dbReference>
<dbReference type="InterPro" id="IPR001478">
    <property type="entry name" value="PDZ"/>
</dbReference>
<dbReference type="EMBL" id="JACTAM010000016">
    <property type="protein sequence ID" value="KAI2655419.1"/>
    <property type="molecule type" value="Genomic_DNA"/>
</dbReference>
<keyword evidence="3" id="KW-0206">Cytoskeleton</keyword>
<evidence type="ECO:0000313" key="7">
    <source>
        <dbReference type="Proteomes" id="UP000830375"/>
    </source>
</evidence>
<feature type="domain" description="PDZ" evidence="5">
    <location>
        <begin position="90"/>
        <end position="167"/>
    </location>
</feature>
<dbReference type="SUPFAM" id="SSF50156">
    <property type="entry name" value="PDZ domain-like"/>
    <property type="match status" value="1"/>
</dbReference>
<evidence type="ECO:0000259" key="5">
    <source>
        <dbReference type="PROSITE" id="PS50106"/>
    </source>
</evidence>